<organism evidence="1 2">
    <name type="scientific">Caerostris extrusa</name>
    <name type="common">Bark spider</name>
    <name type="synonym">Caerostris bankana</name>
    <dbReference type="NCBI Taxonomy" id="172846"/>
    <lineage>
        <taxon>Eukaryota</taxon>
        <taxon>Metazoa</taxon>
        <taxon>Ecdysozoa</taxon>
        <taxon>Arthropoda</taxon>
        <taxon>Chelicerata</taxon>
        <taxon>Arachnida</taxon>
        <taxon>Araneae</taxon>
        <taxon>Araneomorphae</taxon>
        <taxon>Entelegynae</taxon>
        <taxon>Araneoidea</taxon>
        <taxon>Araneidae</taxon>
        <taxon>Caerostris</taxon>
    </lineage>
</organism>
<keyword evidence="2" id="KW-1185">Reference proteome</keyword>
<proteinExistence type="predicted"/>
<reference evidence="1 2" key="1">
    <citation type="submission" date="2021-06" db="EMBL/GenBank/DDBJ databases">
        <title>Caerostris extrusa draft genome.</title>
        <authorList>
            <person name="Kono N."/>
            <person name="Arakawa K."/>
        </authorList>
    </citation>
    <scope>NUCLEOTIDE SEQUENCE [LARGE SCALE GENOMIC DNA]</scope>
</reference>
<gene>
    <name evidence="1" type="ORF">CEXT_510291</name>
</gene>
<dbReference type="Proteomes" id="UP001054945">
    <property type="component" value="Unassembled WGS sequence"/>
</dbReference>
<sequence length="114" mass="13275">MLQSPVYPTIIEDTRLNKIMGLNVFMRLIDSILRLSVPLAHEIFPSELRERPKENKACLSITECSGETDEKGDGRKWIWERKDLKKDVGVGKEDFKANHFPLLKGRQRFCVCWI</sequence>
<comment type="caution">
    <text evidence="1">The sequence shown here is derived from an EMBL/GenBank/DDBJ whole genome shotgun (WGS) entry which is preliminary data.</text>
</comment>
<protein>
    <submittedName>
        <fullName evidence="1">Uncharacterized protein</fullName>
    </submittedName>
</protein>
<dbReference type="AlphaFoldDB" id="A0AAV4PCX1"/>
<dbReference type="EMBL" id="BPLR01004486">
    <property type="protein sequence ID" value="GIX95267.1"/>
    <property type="molecule type" value="Genomic_DNA"/>
</dbReference>
<accession>A0AAV4PCX1</accession>
<name>A0AAV4PCX1_CAEEX</name>
<evidence type="ECO:0000313" key="2">
    <source>
        <dbReference type="Proteomes" id="UP001054945"/>
    </source>
</evidence>
<evidence type="ECO:0000313" key="1">
    <source>
        <dbReference type="EMBL" id="GIX95267.1"/>
    </source>
</evidence>